<evidence type="ECO:0000256" key="3">
    <source>
        <dbReference type="ARBA" id="ARBA00022692"/>
    </source>
</evidence>
<evidence type="ECO:0000256" key="7">
    <source>
        <dbReference type="SAM" id="Phobius"/>
    </source>
</evidence>
<feature type="transmembrane region" description="Helical" evidence="7">
    <location>
        <begin position="32"/>
        <end position="53"/>
    </location>
</feature>
<dbReference type="OrthoDB" id="9812521at2"/>
<feature type="transmembrane region" description="Helical" evidence="7">
    <location>
        <begin position="60"/>
        <end position="80"/>
    </location>
</feature>
<proteinExistence type="inferred from homology"/>
<feature type="transmembrane region" description="Helical" evidence="7">
    <location>
        <begin position="139"/>
        <end position="160"/>
    </location>
</feature>
<feature type="transmembrane region" description="Helical" evidence="7">
    <location>
        <begin position="115"/>
        <end position="133"/>
    </location>
</feature>
<evidence type="ECO:0000256" key="2">
    <source>
        <dbReference type="ARBA" id="ARBA00007362"/>
    </source>
</evidence>
<keyword evidence="3 7" id="KW-0812">Transmembrane</keyword>
<protein>
    <submittedName>
        <fullName evidence="9">EamA family transporter</fullName>
    </submittedName>
</protein>
<feature type="domain" description="EamA" evidence="8">
    <location>
        <begin position="7"/>
        <end position="130"/>
    </location>
</feature>
<dbReference type="EMBL" id="SDWT01000001">
    <property type="protein sequence ID" value="RYB95467.1"/>
    <property type="molecule type" value="Genomic_DNA"/>
</dbReference>
<dbReference type="GO" id="GO:0016020">
    <property type="term" value="C:membrane"/>
    <property type="evidence" value="ECO:0007669"/>
    <property type="project" value="UniProtKB-SubCell"/>
</dbReference>
<feature type="transmembrane region" description="Helical" evidence="7">
    <location>
        <begin position="210"/>
        <end position="231"/>
    </location>
</feature>
<keyword evidence="5 7" id="KW-0472">Membrane</keyword>
<feature type="region of interest" description="Disordered" evidence="6">
    <location>
        <begin position="293"/>
        <end position="328"/>
    </location>
</feature>
<dbReference type="SUPFAM" id="SSF103481">
    <property type="entry name" value="Multidrug resistance efflux transporter EmrE"/>
    <property type="match status" value="2"/>
</dbReference>
<dbReference type="AlphaFoldDB" id="A0A4Q2S1P6"/>
<comment type="similarity">
    <text evidence="2">Belongs to the EamA transporter family.</text>
</comment>
<dbReference type="PANTHER" id="PTHR32322">
    <property type="entry name" value="INNER MEMBRANE TRANSPORTER"/>
    <property type="match status" value="1"/>
</dbReference>
<dbReference type="Proteomes" id="UP000294071">
    <property type="component" value="Unassembled WGS sequence"/>
</dbReference>
<accession>A0A4Q2S1P6</accession>
<dbReference type="InterPro" id="IPR037185">
    <property type="entry name" value="EmrE-like"/>
</dbReference>
<comment type="caution">
    <text evidence="9">The sequence shown here is derived from an EMBL/GenBank/DDBJ whole genome shotgun (WGS) entry which is preliminary data.</text>
</comment>
<dbReference type="InterPro" id="IPR050638">
    <property type="entry name" value="AA-Vitamin_Transporters"/>
</dbReference>
<evidence type="ECO:0000313" key="9">
    <source>
        <dbReference type="EMBL" id="RYB95467.1"/>
    </source>
</evidence>
<keyword evidence="4 7" id="KW-1133">Transmembrane helix</keyword>
<dbReference type="RefSeq" id="WP_129400800.1">
    <property type="nucleotide sequence ID" value="NZ_SDWT01000001.1"/>
</dbReference>
<gene>
    <name evidence="9" type="ORF">EUA93_14620</name>
</gene>
<evidence type="ECO:0000256" key="5">
    <source>
        <dbReference type="ARBA" id="ARBA00023136"/>
    </source>
</evidence>
<evidence type="ECO:0000256" key="4">
    <source>
        <dbReference type="ARBA" id="ARBA00022989"/>
    </source>
</evidence>
<feature type="transmembrane region" description="Helical" evidence="7">
    <location>
        <begin position="243"/>
        <end position="262"/>
    </location>
</feature>
<comment type="subcellular location">
    <subcellularLocation>
        <location evidence="1">Membrane</location>
        <topology evidence="1">Multi-pass membrane protein</topology>
    </subcellularLocation>
</comment>
<dbReference type="PANTHER" id="PTHR32322:SF9">
    <property type="entry name" value="AMINO-ACID METABOLITE EFFLUX PUMP-RELATED"/>
    <property type="match status" value="1"/>
</dbReference>
<sequence>MPTRHRLLAVVVALCWGLNFLAIDASLQHFPPFFLVALRFALIAVPTMLFVPVPQVPLRWLVGYGLGFGTFQFLFLYWGMAAGMPAGLSSLVLQASAPFTVVLASVFLRTRLAPRASLGVLVAAVGLAVVGWQRLDGPAAFAPFVLVLAGALAWAVGNICTAQARAPHPLHLTLWMSVVPPLPMLALSLVVEGPRRIADSLTDWGSPATLPALVGLAYTIVVGTLVGSGIWSWLMARHPAGTVAPFSMLVPVVGMSAAWLALGETVSRGEVAGAVLVVGGVLVATRPPRPAALVLEAEPAPQPEPGSEPGSERVVSPADRRPRAARAG</sequence>
<feature type="transmembrane region" description="Helical" evidence="7">
    <location>
        <begin position="86"/>
        <end position="108"/>
    </location>
</feature>
<keyword evidence="10" id="KW-1185">Reference proteome</keyword>
<dbReference type="Pfam" id="PF00892">
    <property type="entry name" value="EamA"/>
    <property type="match status" value="2"/>
</dbReference>
<evidence type="ECO:0000313" key="10">
    <source>
        <dbReference type="Proteomes" id="UP000294071"/>
    </source>
</evidence>
<feature type="transmembrane region" description="Helical" evidence="7">
    <location>
        <begin position="172"/>
        <end position="190"/>
    </location>
</feature>
<name>A0A4Q2S1P6_9ACTN</name>
<evidence type="ECO:0000256" key="6">
    <source>
        <dbReference type="SAM" id="MobiDB-lite"/>
    </source>
</evidence>
<feature type="domain" description="EamA" evidence="8">
    <location>
        <begin position="145"/>
        <end position="284"/>
    </location>
</feature>
<evidence type="ECO:0000259" key="8">
    <source>
        <dbReference type="Pfam" id="PF00892"/>
    </source>
</evidence>
<evidence type="ECO:0000256" key="1">
    <source>
        <dbReference type="ARBA" id="ARBA00004141"/>
    </source>
</evidence>
<organism evidence="9 10">
    <name type="scientific">Nocardioides oleivorans</name>
    <dbReference type="NCBI Taxonomy" id="273676"/>
    <lineage>
        <taxon>Bacteria</taxon>
        <taxon>Bacillati</taxon>
        <taxon>Actinomycetota</taxon>
        <taxon>Actinomycetes</taxon>
        <taxon>Propionibacteriales</taxon>
        <taxon>Nocardioidaceae</taxon>
        <taxon>Nocardioides</taxon>
    </lineage>
</organism>
<dbReference type="InterPro" id="IPR000620">
    <property type="entry name" value="EamA_dom"/>
</dbReference>
<reference evidence="9 10" key="1">
    <citation type="submission" date="2019-01" db="EMBL/GenBank/DDBJ databases">
        <title>Novel species of Nocardioides.</title>
        <authorList>
            <person name="Liu Q."/>
            <person name="Xin Y.-H."/>
        </authorList>
    </citation>
    <scope>NUCLEOTIDE SEQUENCE [LARGE SCALE GENOMIC DNA]</scope>
    <source>
        <strain evidence="9 10">CGMCC 4.6882</strain>
    </source>
</reference>